<keyword evidence="1" id="KW-1133">Transmembrane helix</keyword>
<name>A0A8H6XSC4_9AGAR</name>
<protein>
    <submittedName>
        <fullName evidence="2">Uncharacterized protein</fullName>
    </submittedName>
</protein>
<evidence type="ECO:0000313" key="2">
    <source>
        <dbReference type="EMBL" id="KAF7345425.1"/>
    </source>
</evidence>
<reference evidence="2" key="1">
    <citation type="submission" date="2020-05" db="EMBL/GenBank/DDBJ databases">
        <title>Mycena genomes resolve the evolution of fungal bioluminescence.</title>
        <authorList>
            <person name="Tsai I.J."/>
        </authorList>
    </citation>
    <scope>NUCLEOTIDE SEQUENCE</scope>
    <source>
        <strain evidence="2">CCC161011</strain>
    </source>
</reference>
<keyword evidence="1" id="KW-0472">Membrane</keyword>
<dbReference type="Proteomes" id="UP000620124">
    <property type="component" value="Unassembled WGS sequence"/>
</dbReference>
<organism evidence="2 3">
    <name type="scientific">Mycena venus</name>
    <dbReference type="NCBI Taxonomy" id="2733690"/>
    <lineage>
        <taxon>Eukaryota</taxon>
        <taxon>Fungi</taxon>
        <taxon>Dikarya</taxon>
        <taxon>Basidiomycota</taxon>
        <taxon>Agaricomycotina</taxon>
        <taxon>Agaricomycetes</taxon>
        <taxon>Agaricomycetidae</taxon>
        <taxon>Agaricales</taxon>
        <taxon>Marasmiineae</taxon>
        <taxon>Mycenaceae</taxon>
        <taxon>Mycena</taxon>
    </lineage>
</organism>
<evidence type="ECO:0000313" key="3">
    <source>
        <dbReference type="Proteomes" id="UP000620124"/>
    </source>
</evidence>
<proteinExistence type="predicted"/>
<keyword evidence="1" id="KW-0812">Transmembrane</keyword>
<dbReference type="EMBL" id="JACAZI010000013">
    <property type="protein sequence ID" value="KAF7345425.1"/>
    <property type="molecule type" value="Genomic_DNA"/>
</dbReference>
<comment type="caution">
    <text evidence="2">The sequence shown here is derived from an EMBL/GenBank/DDBJ whole genome shotgun (WGS) entry which is preliminary data.</text>
</comment>
<feature type="transmembrane region" description="Helical" evidence="1">
    <location>
        <begin position="27"/>
        <end position="46"/>
    </location>
</feature>
<dbReference type="OrthoDB" id="3038046at2759"/>
<keyword evidence="3" id="KW-1185">Reference proteome</keyword>
<accession>A0A8H6XSC4</accession>
<evidence type="ECO:0000256" key="1">
    <source>
        <dbReference type="SAM" id="Phobius"/>
    </source>
</evidence>
<dbReference type="AlphaFoldDB" id="A0A8H6XSC4"/>
<gene>
    <name evidence="2" type="ORF">MVEN_01560500</name>
</gene>
<sequence length="106" mass="11557">MRAVLRYPQTGLLSQLPFSEPKSTMQLTTLTTIAICVVFSLSSPVIGKRNFARGMKPTTTDPLPPPPTVTPHCHPCGGPIVERSCIDGQCVEKRICFAEDILCPMD</sequence>